<dbReference type="InterPro" id="IPR027417">
    <property type="entry name" value="P-loop_NTPase"/>
</dbReference>
<evidence type="ECO:0000256" key="6">
    <source>
        <dbReference type="ARBA" id="ARBA00023125"/>
    </source>
</evidence>
<evidence type="ECO:0000256" key="2">
    <source>
        <dbReference type="ARBA" id="ARBA00022763"/>
    </source>
</evidence>
<evidence type="ECO:0000256" key="9">
    <source>
        <dbReference type="RuleBase" id="RU363044"/>
    </source>
</evidence>
<dbReference type="InterPro" id="IPR010285">
    <property type="entry name" value="DNA_helicase_pif1-like_DEAD"/>
</dbReference>
<evidence type="ECO:0000256" key="10">
    <source>
        <dbReference type="SAM" id="MobiDB-lite"/>
    </source>
</evidence>
<evidence type="ECO:0000259" key="12">
    <source>
        <dbReference type="Pfam" id="PF21530"/>
    </source>
</evidence>
<evidence type="ECO:0000313" key="13">
    <source>
        <dbReference type="EMBL" id="WIA09971.1"/>
    </source>
</evidence>
<dbReference type="CDD" id="cd18809">
    <property type="entry name" value="SF1_C_RecD"/>
    <property type="match status" value="1"/>
</dbReference>
<evidence type="ECO:0000256" key="7">
    <source>
        <dbReference type="ARBA" id="ARBA00023204"/>
    </source>
</evidence>
<comment type="catalytic activity">
    <reaction evidence="9">
        <text>ATP + H2O = ADP + phosphate + H(+)</text>
        <dbReference type="Rhea" id="RHEA:13065"/>
        <dbReference type="ChEBI" id="CHEBI:15377"/>
        <dbReference type="ChEBI" id="CHEBI:15378"/>
        <dbReference type="ChEBI" id="CHEBI:30616"/>
        <dbReference type="ChEBI" id="CHEBI:43474"/>
        <dbReference type="ChEBI" id="CHEBI:456216"/>
        <dbReference type="EC" id="5.6.2.3"/>
    </reaction>
</comment>
<accession>A0ABY8TLI7</accession>
<feature type="compositionally biased region" description="Low complexity" evidence="10">
    <location>
        <begin position="298"/>
        <end position="315"/>
    </location>
</feature>
<dbReference type="Pfam" id="PF05970">
    <property type="entry name" value="PIF1"/>
    <property type="match status" value="1"/>
</dbReference>
<keyword evidence="4 9" id="KW-0347">Helicase</keyword>
<organism evidence="13 14">
    <name type="scientific">Tetradesmus obliquus</name>
    <name type="common">Green alga</name>
    <name type="synonym">Acutodesmus obliquus</name>
    <dbReference type="NCBI Taxonomy" id="3088"/>
    <lineage>
        <taxon>Eukaryota</taxon>
        <taxon>Viridiplantae</taxon>
        <taxon>Chlorophyta</taxon>
        <taxon>core chlorophytes</taxon>
        <taxon>Chlorophyceae</taxon>
        <taxon>CS clade</taxon>
        <taxon>Sphaeropleales</taxon>
        <taxon>Scenedesmaceae</taxon>
        <taxon>Tetradesmus</taxon>
    </lineage>
</organism>
<keyword evidence="7 9" id="KW-0234">DNA repair</keyword>
<dbReference type="SUPFAM" id="SSF52540">
    <property type="entry name" value="P-loop containing nucleoside triphosphate hydrolases"/>
    <property type="match status" value="1"/>
</dbReference>
<feature type="domain" description="DNA helicase Pif1-like DEAD-box helicase" evidence="11">
    <location>
        <begin position="13"/>
        <end position="127"/>
    </location>
</feature>
<gene>
    <name evidence="13" type="ORF">OEZ85_010183</name>
</gene>
<dbReference type="Gene3D" id="3.40.50.300">
    <property type="entry name" value="P-loop containing nucleotide triphosphate hydrolases"/>
    <property type="match status" value="1"/>
</dbReference>
<protein>
    <recommendedName>
        <fullName evidence="9">ATP-dependent DNA helicase</fullName>
        <ecNumber evidence="9">5.6.2.3</ecNumber>
    </recommendedName>
</protein>
<dbReference type="Pfam" id="PF21530">
    <property type="entry name" value="Pif1_2B_dom"/>
    <property type="match status" value="1"/>
</dbReference>
<feature type="region of interest" description="Disordered" evidence="10">
    <location>
        <begin position="295"/>
        <end position="366"/>
    </location>
</feature>
<proteinExistence type="inferred from homology"/>
<keyword evidence="2 9" id="KW-0227">DNA damage</keyword>
<evidence type="ECO:0000259" key="11">
    <source>
        <dbReference type="Pfam" id="PF05970"/>
    </source>
</evidence>
<keyword evidence="3 9" id="KW-0378">Hydrolase</keyword>
<reference evidence="13 14" key="1">
    <citation type="submission" date="2023-05" db="EMBL/GenBank/DDBJ databases">
        <title>A 100% complete, gapless, phased diploid assembly of the Scenedesmus obliquus UTEX 3031 genome.</title>
        <authorList>
            <person name="Biondi T.C."/>
            <person name="Hanschen E.R."/>
            <person name="Kwon T."/>
            <person name="Eng W."/>
            <person name="Kruse C.P.S."/>
            <person name="Koehler S.I."/>
            <person name="Kunde Y."/>
            <person name="Gleasner C.D."/>
            <person name="You Mak K.T."/>
            <person name="Polle J."/>
            <person name="Hovde B.T."/>
            <person name="Starkenburg S.R."/>
        </authorList>
    </citation>
    <scope>NUCLEOTIDE SEQUENCE [LARGE SCALE GENOMIC DNA]</scope>
    <source>
        <strain evidence="13 14">DOE0152z</strain>
    </source>
</reference>
<evidence type="ECO:0000256" key="3">
    <source>
        <dbReference type="ARBA" id="ARBA00022801"/>
    </source>
</evidence>
<keyword evidence="14" id="KW-1185">Reference proteome</keyword>
<feature type="compositionally biased region" description="Low complexity" evidence="10">
    <location>
        <begin position="329"/>
        <end position="343"/>
    </location>
</feature>
<feature type="compositionally biased region" description="Pro residues" evidence="10">
    <location>
        <begin position="344"/>
        <end position="353"/>
    </location>
</feature>
<evidence type="ECO:0000256" key="8">
    <source>
        <dbReference type="ARBA" id="ARBA00023235"/>
    </source>
</evidence>
<keyword evidence="1 9" id="KW-0547">Nucleotide-binding</keyword>
<dbReference type="PANTHER" id="PTHR47642:SF5">
    <property type="entry name" value="ATP-DEPENDENT DNA HELICASE"/>
    <property type="match status" value="1"/>
</dbReference>
<name>A0ABY8TLI7_TETOB</name>
<evidence type="ECO:0000256" key="5">
    <source>
        <dbReference type="ARBA" id="ARBA00022840"/>
    </source>
</evidence>
<dbReference type="Proteomes" id="UP001244341">
    <property type="component" value="Chromosome 2b"/>
</dbReference>
<dbReference type="EC" id="5.6.2.3" evidence="9"/>
<dbReference type="EMBL" id="CP126209">
    <property type="protein sequence ID" value="WIA09971.1"/>
    <property type="molecule type" value="Genomic_DNA"/>
</dbReference>
<dbReference type="InterPro" id="IPR051055">
    <property type="entry name" value="PIF1_helicase"/>
</dbReference>
<evidence type="ECO:0000256" key="1">
    <source>
        <dbReference type="ARBA" id="ARBA00022741"/>
    </source>
</evidence>
<keyword evidence="5 9" id="KW-0067">ATP-binding</keyword>
<sequence>MQQQQQQQQQQQNSGRKVAVTASTGTAAVNVGGSTLHSFAGMLDPDKPKVKLAEDLWAWQRFKDGWTLVDALLVDEISMVDCETLEKADYVARYLRGWRLQWPSLPGLQGIAEVHELHPEPFGGLQLIAPVVLRQPFRQNEPELLAMLGEVRQGLLTPQTRKLLARLQRPLPTDDGILPTELLPKNKLVDRKNEAAYAQLPGPELRLCCIDRCRLAEADRVADPDPGLLSAAQVTQELDGFTNAQQQLKLKPQAQVVLLWNLNVPAGLANGTRGVVEEFVSIREYLQQEGLLPPDASQQRQGWQQQQPQGHAWQQDSSNKGGWPSEPWQQQQQEHQQQQWAAPATPPPPPPPAAGTLPRYSDQQPHTGVCGDPLCPCSQGCWGRQRPGVRRVRLPEAPQGISIELRDSMPSWKRRQMQEALIRNAPRRRVRAPGDGEQLRLTRTALPLRLAWALTVHRSQGMSLGKLAVHLEKAFGPGMVYVALSRCTSLAGLQVVNMSAPKCDADVKRYYSFIEAEEAWLAAAHRR</sequence>
<keyword evidence="8" id="KW-0413">Isomerase</keyword>
<evidence type="ECO:0000256" key="4">
    <source>
        <dbReference type="ARBA" id="ARBA00022806"/>
    </source>
</evidence>
<keyword evidence="9" id="KW-0233">DNA recombination</keyword>
<keyword evidence="6" id="KW-0238">DNA-binding</keyword>
<dbReference type="InterPro" id="IPR049163">
    <property type="entry name" value="Pif1-like_2B_dom"/>
</dbReference>
<dbReference type="PANTHER" id="PTHR47642">
    <property type="entry name" value="ATP-DEPENDENT DNA HELICASE"/>
    <property type="match status" value="1"/>
</dbReference>
<evidence type="ECO:0000313" key="14">
    <source>
        <dbReference type="Proteomes" id="UP001244341"/>
    </source>
</evidence>
<comment type="similarity">
    <text evidence="9">Belongs to the helicase family.</text>
</comment>
<feature type="domain" description="DNA helicase Pif1-like 2B" evidence="12">
    <location>
        <begin position="244"/>
        <end position="279"/>
    </location>
</feature>
<comment type="cofactor">
    <cofactor evidence="9">
        <name>Mg(2+)</name>
        <dbReference type="ChEBI" id="CHEBI:18420"/>
    </cofactor>
</comment>